<feature type="transmembrane region" description="Helical" evidence="5">
    <location>
        <begin position="438"/>
        <end position="464"/>
    </location>
</feature>
<feature type="transmembrane region" description="Helical" evidence="5">
    <location>
        <begin position="65"/>
        <end position="87"/>
    </location>
</feature>
<dbReference type="PANTHER" id="PTHR11785:SF512">
    <property type="entry name" value="SOBREMESA, ISOFORM B"/>
    <property type="match status" value="1"/>
</dbReference>
<evidence type="ECO:0000256" key="2">
    <source>
        <dbReference type="ARBA" id="ARBA00022692"/>
    </source>
</evidence>
<evidence type="ECO:0000256" key="1">
    <source>
        <dbReference type="ARBA" id="ARBA00004141"/>
    </source>
</evidence>
<dbReference type="AlphaFoldDB" id="A0A518ISW1"/>
<feature type="transmembrane region" description="Helical" evidence="5">
    <location>
        <begin position="99"/>
        <end position="122"/>
    </location>
</feature>
<proteinExistence type="predicted"/>
<keyword evidence="7" id="KW-1185">Reference proteome</keyword>
<dbReference type="Proteomes" id="UP000316770">
    <property type="component" value="Chromosome"/>
</dbReference>
<keyword evidence="2 5" id="KW-0812">Transmembrane</keyword>
<dbReference type="Gene3D" id="1.20.1740.10">
    <property type="entry name" value="Amino acid/polyamine transporter I"/>
    <property type="match status" value="1"/>
</dbReference>
<feature type="transmembrane region" description="Helical" evidence="5">
    <location>
        <begin position="337"/>
        <end position="363"/>
    </location>
</feature>
<feature type="transmembrane region" description="Helical" evidence="5">
    <location>
        <begin position="213"/>
        <end position="234"/>
    </location>
</feature>
<name>A0A518ISW1_9BACT</name>
<comment type="subcellular location">
    <subcellularLocation>
        <location evidence="1">Membrane</location>
        <topology evidence="1">Multi-pass membrane protein</topology>
    </subcellularLocation>
</comment>
<keyword evidence="3 5" id="KW-1133">Transmembrane helix</keyword>
<accession>A0A518ISW1</accession>
<evidence type="ECO:0000256" key="4">
    <source>
        <dbReference type="ARBA" id="ARBA00023136"/>
    </source>
</evidence>
<sequence>MRHPAPAIYTNLFSAGDVVDRRIFPHSDALLPVVVWTGPTGEPKTAGLQSFLGDRLNSTTKPKRTIGMTSLVCLVVANMIGAGVYTTSGYSLQALGSPIRVLAMWAIAAIIAIAGAICYGGLSRQLVRSGGEYLFLSRAVHPLAGFMAGWISLLAGFTGAIAFAATTFVNYLPAQLKIDSDEEKMLVAVALIACAALLHLFRTGTGAIGQNILVGIKLVAISLFIAIGVASIDWPAQFAASASAAAPGPGISTYANQLMWISFSFAGFNASIYVAGEAKLGRRTVRRSMLFATLGVSLLYLLINAIFLFATATDAIVGRGDIAAVVADHLGGESLGLAVQLLVALSLATSVSAMLQAGPRVYVKMAEDGMLPSWLIPGDGVPRTAILVQAALATLLVCVASIQDLLDYTSFLLSVSAAATVLCLLLPRFRGVPGKRPVILWPLLPASFGMVTLGIAVIGCLYRYQQSPTSLLLSLAVVASGIVVYSLRPNREGLR</sequence>
<feature type="transmembrane region" description="Helical" evidence="5">
    <location>
        <begin position="254"/>
        <end position="276"/>
    </location>
</feature>
<evidence type="ECO:0000256" key="5">
    <source>
        <dbReference type="SAM" id="Phobius"/>
    </source>
</evidence>
<dbReference type="InterPro" id="IPR002293">
    <property type="entry name" value="AA/rel_permease1"/>
</dbReference>
<dbReference type="EMBL" id="CP036318">
    <property type="protein sequence ID" value="QDV56184.1"/>
    <property type="molecule type" value="Genomic_DNA"/>
</dbReference>
<feature type="transmembrane region" description="Helical" evidence="5">
    <location>
        <begin position="143"/>
        <end position="165"/>
    </location>
</feature>
<dbReference type="GO" id="GO:0015179">
    <property type="term" value="F:L-amino acid transmembrane transporter activity"/>
    <property type="evidence" value="ECO:0007669"/>
    <property type="project" value="TreeGrafter"/>
</dbReference>
<feature type="transmembrane region" description="Helical" evidence="5">
    <location>
        <begin position="408"/>
        <end position="426"/>
    </location>
</feature>
<dbReference type="Pfam" id="PF13520">
    <property type="entry name" value="AA_permease_2"/>
    <property type="match status" value="1"/>
</dbReference>
<dbReference type="GO" id="GO:0016020">
    <property type="term" value="C:membrane"/>
    <property type="evidence" value="ECO:0007669"/>
    <property type="project" value="UniProtKB-SubCell"/>
</dbReference>
<feature type="transmembrane region" description="Helical" evidence="5">
    <location>
        <begin position="470"/>
        <end position="487"/>
    </location>
</feature>
<reference evidence="6 7" key="1">
    <citation type="submission" date="2019-02" db="EMBL/GenBank/DDBJ databases">
        <title>Deep-cultivation of Planctomycetes and their phenomic and genomic characterization uncovers novel biology.</title>
        <authorList>
            <person name="Wiegand S."/>
            <person name="Jogler M."/>
            <person name="Boedeker C."/>
            <person name="Pinto D."/>
            <person name="Vollmers J."/>
            <person name="Rivas-Marin E."/>
            <person name="Kohn T."/>
            <person name="Peeters S.H."/>
            <person name="Heuer A."/>
            <person name="Rast P."/>
            <person name="Oberbeckmann S."/>
            <person name="Bunk B."/>
            <person name="Jeske O."/>
            <person name="Meyerdierks A."/>
            <person name="Storesund J.E."/>
            <person name="Kallscheuer N."/>
            <person name="Luecker S."/>
            <person name="Lage O.M."/>
            <person name="Pohl T."/>
            <person name="Merkel B.J."/>
            <person name="Hornburger P."/>
            <person name="Mueller R.-W."/>
            <person name="Bruemmer F."/>
            <person name="Labrenz M."/>
            <person name="Spormann A.M."/>
            <person name="Op den Camp H."/>
            <person name="Overmann J."/>
            <person name="Amann R."/>
            <person name="Jetten M.S.M."/>
            <person name="Mascher T."/>
            <person name="Medema M.H."/>
            <person name="Devos D.P."/>
            <person name="Kaster A.-K."/>
            <person name="Ovreas L."/>
            <person name="Rohde M."/>
            <person name="Galperin M.Y."/>
            <person name="Jogler C."/>
        </authorList>
    </citation>
    <scope>NUCLEOTIDE SEQUENCE [LARGE SCALE GENOMIC DNA]</scope>
    <source>
        <strain evidence="6 7">Mal33</strain>
    </source>
</reference>
<evidence type="ECO:0000313" key="7">
    <source>
        <dbReference type="Proteomes" id="UP000316770"/>
    </source>
</evidence>
<evidence type="ECO:0000313" key="6">
    <source>
        <dbReference type="EMBL" id="QDV56184.1"/>
    </source>
</evidence>
<gene>
    <name evidence="6" type="primary">steT</name>
    <name evidence="6" type="ORF">Mal33_21650</name>
</gene>
<dbReference type="PIRSF" id="PIRSF006060">
    <property type="entry name" value="AA_transporter"/>
    <property type="match status" value="1"/>
</dbReference>
<feature type="transmembrane region" description="Helical" evidence="5">
    <location>
        <begin position="288"/>
        <end position="310"/>
    </location>
</feature>
<dbReference type="PANTHER" id="PTHR11785">
    <property type="entry name" value="AMINO ACID TRANSPORTER"/>
    <property type="match status" value="1"/>
</dbReference>
<dbReference type="InterPro" id="IPR050598">
    <property type="entry name" value="AminoAcid_Transporter"/>
</dbReference>
<evidence type="ECO:0000256" key="3">
    <source>
        <dbReference type="ARBA" id="ARBA00022989"/>
    </source>
</evidence>
<protein>
    <submittedName>
        <fullName evidence="6">Serine/threonine exchanger SteT</fullName>
    </submittedName>
</protein>
<organism evidence="6 7">
    <name type="scientific">Rosistilla oblonga</name>
    <dbReference type="NCBI Taxonomy" id="2527990"/>
    <lineage>
        <taxon>Bacteria</taxon>
        <taxon>Pseudomonadati</taxon>
        <taxon>Planctomycetota</taxon>
        <taxon>Planctomycetia</taxon>
        <taxon>Pirellulales</taxon>
        <taxon>Pirellulaceae</taxon>
        <taxon>Rosistilla</taxon>
    </lineage>
</organism>
<keyword evidence="4 5" id="KW-0472">Membrane</keyword>
<feature type="transmembrane region" description="Helical" evidence="5">
    <location>
        <begin position="185"/>
        <end position="201"/>
    </location>
</feature>
<feature type="transmembrane region" description="Helical" evidence="5">
    <location>
        <begin position="384"/>
        <end position="402"/>
    </location>
</feature>